<evidence type="ECO:0000256" key="2">
    <source>
        <dbReference type="SAM" id="Phobius"/>
    </source>
</evidence>
<keyword evidence="2" id="KW-1133">Transmembrane helix</keyword>
<feature type="compositionally biased region" description="Basic and acidic residues" evidence="1">
    <location>
        <begin position="101"/>
        <end position="113"/>
    </location>
</feature>
<feature type="compositionally biased region" description="Basic and acidic residues" evidence="1">
    <location>
        <begin position="309"/>
        <end position="323"/>
    </location>
</feature>
<feature type="compositionally biased region" description="Polar residues" evidence="1">
    <location>
        <begin position="91"/>
        <end position="100"/>
    </location>
</feature>
<name>E0VYZ9_PEDHC</name>
<dbReference type="EMBL" id="AAZO01006342">
    <property type="status" value="NOT_ANNOTATED_CDS"/>
    <property type="molecule type" value="Genomic_DNA"/>
</dbReference>
<evidence type="ECO:0000313" key="4">
    <source>
        <dbReference type="EnsemblMetazoa" id="PHUM522510-PA"/>
    </source>
</evidence>
<dbReference type="VEuPathDB" id="VectorBase:PHUM522510"/>
<keyword evidence="2" id="KW-0812">Transmembrane</keyword>
<sequence length="798" mass="88539">METVPAVNNNWRNPYERDSNPALKNEIVSKESGVDNILDYSKVKSGDSRNPEIEEKGGNKLWAIKSYLTENAKNLQGSNSLSRALNKKDSLASSQMTSALSKDEKNIDKKEIIPHSGTSESKLNKDGVGDNSERQVTRGDSNIRTLNLDGHSLQLLLKNSNLNSLGSKSIIALTPEISEKTKNDNQMISSQKQSPSKLGNSYLYKYSSLGDTVQFKDKNNKEENSDVSSKSPYVIILGQISPDMKDTLMKYKGSLLMDLIKQSQLQGTGTENQDKLSEKKNRGLNQIFIVPIDVKGNQQNLMKGYHFTEQEHEGGHGSNIERDQETEEEQQSRLADKSNLYKNNKDNPSEFIISWNDKNRKIVKRSKRDRDKEVMENQKVKVVRLAPLKESVLDSLFSKSNEDSRSGSLRSLSSSDHNPSHNNAIQSSALSSLASSSAKTVDSHSDANIDESNIKGDSNPQVSGKDVKDQELPFLSNANLRCNPLIGSKKKGAILYSDEDKKNDNDNERSKSDDCNKKIILTPCTPKCPCPCPCPLPCPCPITCAIPCSPCNIPNTSTSPSPTSSPITTTTCAEESTKPTTNSSCSYPDLCKKPCECSLVNCQFKITKAKKPQERLTIMIYDRINSPAELPEPYDALSVISEILQRIQNCPCKANNPLTEEDPDYPSNDNIDQLKESPNQSNDPNKLKAQGLNGNSPNLGNENSEEDETDDNGLNGQNDSNSPDQDKYQPKEKATPAVDQLTVFNKDKFKPVFIDLLYDEERKELWFKSTIIIIMVAAYSPCCVVGYVDQKIRTGGYE</sequence>
<dbReference type="AlphaFoldDB" id="E0VYZ9"/>
<feature type="region of interest" description="Disordered" evidence="1">
    <location>
        <begin position="309"/>
        <end position="352"/>
    </location>
</feature>
<dbReference type="InParanoid" id="E0VYZ9"/>
<accession>E0VYZ9</accession>
<dbReference type="EnsemblMetazoa" id="PHUM522510-RA">
    <property type="protein sequence ID" value="PHUM522510-PA"/>
    <property type="gene ID" value="PHUM522510"/>
</dbReference>
<feature type="region of interest" description="Disordered" evidence="1">
    <location>
        <begin position="655"/>
        <end position="735"/>
    </location>
</feature>
<feature type="compositionally biased region" description="Basic and acidic residues" evidence="1">
    <location>
        <begin position="724"/>
        <end position="734"/>
    </location>
</feature>
<gene>
    <name evidence="4" type="primary">8231725</name>
    <name evidence="3" type="ORF">Phum_PHUM522510</name>
</gene>
<dbReference type="EMBL" id="DS235848">
    <property type="protein sequence ID" value="EEB18605.1"/>
    <property type="molecule type" value="Genomic_DNA"/>
</dbReference>
<keyword evidence="2" id="KW-0472">Membrane</keyword>
<feature type="compositionally biased region" description="Basic and acidic residues" evidence="1">
    <location>
        <begin position="122"/>
        <end position="137"/>
    </location>
</feature>
<feature type="compositionally biased region" description="Low complexity" evidence="1">
    <location>
        <begin position="406"/>
        <end position="415"/>
    </location>
</feature>
<protein>
    <submittedName>
        <fullName evidence="3 4">Uncharacterized protein</fullName>
    </submittedName>
</protein>
<feature type="region of interest" description="Disordered" evidence="1">
    <location>
        <begin position="436"/>
        <end position="466"/>
    </location>
</feature>
<feature type="transmembrane region" description="Helical" evidence="2">
    <location>
        <begin position="765"/>
        <end position="788"/>
    </location>
</feature>
<reference evidence="3" key="2">
    <citation type="submission" date="2007-04" db="EMBL/GenBank/DDBJ databases">
        <title>The genome of the human body louse.</title>
        <authorList>
            <consortium name="The Human Body Louse Genome Consortium"/>
            <person name="Kirkness E."/>
            <person name="Walenz B."/>
            <person name="Hass B."/>
            <person name="Bruggner R."/>
            <person name="Strausberg R."/>
        </authorList>
    </citation>
    <scope>NUCLEOTIDE SEQUENCE</scope>
    <source>
        <strain evidence="3">USDA</strain>
    </source>
</reference>
<reference evidence="3" key="1">
    <citation type="submission" date="2007-04" db="EMBL/GenBank/DDBJ databases">
        <title>Annotation of Pediculus humanus corporis strain USDA.</title>
        <authorList>
            <person name="Kirkness E."/>
            <person name="Hannick L."/>
            <person name="Hass B."/>
            <person name="Bruggner R."/>
            <person name="Lawson D."/>
            <person name="Bidwell S."/>
            <person name="Joardar V."/>
            <person name="Caler E."/>
            <person name="Walenz B."/>
            <person name="Inman J."/>
            <person name="Schobel S."/>
            <person name="Galinsky K."/>
            <person name="Amedeo P."/>
            <person name="Strausberg R."/>
        </authorList>
    </citation>
    <scope>NUCLEOTIDE SEQUENCE</scope>
    <source>
        <strain evidence="3">USDA</strain>
    </source>
</reference>
<dbReference type="Proteomes" id="UP000009046">
    <property type="component" value="Unassembled WGS sequence"/>
</dbReference>
<evidence type="ECO:0000313" key="3">
    <source>
        <dbReference type="EMBL" id="EEB18605.1"/>
    </source>
</evidence>
<organism>
    <name type="scientific">Pediculus humanus subsp. corporis</name>
    <name type="common">Body louse</name>
    <dbReference type="NCBI Taxonomy" id="121224"/>
    <lineage>
        <taxon>Eukaryota</taxon>
        <taxon>Metazoa</taxon>
        <taxon>Ecdysozoa</taxon>
        <taxon>Arthropoda</taxon>
        <taxon>Hexapoda</taxon>
        <taxon>Insecta</taxon>
        <taxon>Pterygota</taxon>
        <taxon>Neoptera</taxon>
        <taxon>Paraneoptera</taxon>
        <taxon>Psocodea</taxon>
        <taxon>Troctomorpha</taxon>
        <taxon>Phthiraptera</taxon>
        <taxon>Anoplura</taxon>
        <taxon>Pediculidae</taxon>
        <taxon>Pediculus</taxon>
    </lineage>
</organism>
<dbReference type="HOGENOM" id="CLU_352458_0_0_1"/>
<feature type="compositionally biased region" description="Polar residues" evidence="1">
    <location>
        <begin position="667"/>
        <end position="684"/>
    </location>
</feature>
<evidence type="ECO:0000256" key="1">
    <source>
        <dbReference type="SAM" id="MobiDB-lite"/>
    </source>
</evidence>
<dbReference type="RefSeq" id="XP_002431343.1">
    <property type="nucleotide sequence ID" value="XM_002431298.1"/>
</dbReference>
<keyword evidence="5" id="KW-1185">Reference proteome</keyword>
<feature type="compositionally biased region" description="Low complexity" evidence="1">
    <location>
        <begin position="559"/>
        <end position="572"/>
    </location>
</feature>
<dbReference type="KEGG" id="phu:Phum_PHUM522510"/>
<dbReference type="CTD" id="8231725"/>
<feature type="region of interest" description="Disordered" evidence="1">
    <location>
        <begin position="559"/>
        <end position="586"/>
    </location>
</feature>
<proteinExistence type="predicted"/>
<feature type="region of interest" description="Disordered" evidence="1">
    <location>
        <begin position="84"/>
        <end position="143"/>
    </location>
</feature>
<dbReference type="GeneID" id="8231725"/>
<evidence type="ECO:0000313" key="5">
    <source>
        <dbReference type="Proteomes" id="UP000009046"/>
    </source>
</evidence>
<feature type="compositionally biased region" description="Polar residues" evidence="1">
    <location>
        <begin position="714"/>
        <end position="723"/>
    </location>
</feature>
<reference evidence="4" key="3">
    <citation type="submission" date="2021-02" db="UniProtKB">
        <authorList>
            <consortium name="EnsemblMetazoa"/>
        </authorList>
    </citation>
    <scope>IDENTIFICATION</scope>
    <source>
        <strain evidence="4">USDA</strain>
    </source>
</reference>
<feature type="region of interest" description="Disordered" evidence="1">
    <location>
        <begin position="398"/>
        <end position="424"/>
    </location>
</feature>